<organism evidence="2 3">
    <name type="scientific">Mesotoga prima MesG1.Ag.4.2</name>
    <dbReference type="NCBI Taxonomy" id="660470"/>
    <lineage>
        <taxon>Bacteria</taxon>
        <taxon>Thermotogati</taxon>
        <taxon>Thermotogota</taxon>
        <taxon>Thermotogae</taxon>
        <taxon>Kosmotogales</taxon>
        <taxon>Kosmotogaceae</taxon>
        <taxon>Mesotoga</taxon>
    </lineage>
</organism>
<sequence precursor="true">MNNNKLVVRFCCGGFLRFLSHQESATAIERTIKRSGLPVAYTQGFHPRIKISFSPALPTGVMSLANYVLLETDGLSQDVVNLLNSVSNFTIRALKAWYLPRDYAKIDDLLDSYRTAIILPKGSYYPERFDASAIVTKKTKSGYKKYNAGDVFMDLSVTSLRTVHVVKYSQPIESMVTAEEILKILSKEGTASYEGVIVFVEDGMLNGRYTSDILDEIGGI</sequence>
<evidence type="ECO:0000313" key="3">
    <source>
        <dbReference type="Proteomes" id="UP000002881"/>
    </source>
</evidence>
<dbReference type="Pfam" id="PF10105">
    <property type="entry name" value="DUF2344"/>
    <property type="match status" value="1"/>
</dbReference>
<accession>I2F358</accession>
<dbReference type="GeneID" id="87106488"/>
<name>I2F358_9BACT</name>
<dbReference type="HOGENOM" id="CLU_1304019_0_0_0"/>
<gene>
    <name evidence="2" type="ORF">Theba_0644</name>
</gene>
<dbReference type="Proteomes" id="UP000002881">
    <property type="component" value="Chromosome"/>
</dbReference>
<dbReference type="AlphaFoldDB" id="I2F358"/>
<evidence type="ECO:0000313" key="2">
    <source>
        <dbReference type="EMBL" id="AFK06361.1"/>
    </source>
</evidence>
<dbReference type="KEGG" id="mpg:Theba_0644"/>
<dbReference type="eggNOG" id="COG5011">
    <property type="taxonomic scope" value="Bacteria"/>
</dbReference>
<dbReference type="InterPro" id="IPR018768">
    <property type="entry name" value="DUF2344"/>
</dbReference>
<keyword evidence="3" id="KW-1185">Reference proteome</keyword>
<dbReference type="EMBL" id="CP003532">
    <property type="protein sequence ID" value="AFK06361.1"/>
    <property type="molecule type" value="Genomic_DNA"/>
</dbReference>
<dbReference type="NCBIfam" id="TIGR03936">
    <property type="entry name" value="sam_1_link_chp"/>
    <property type="match status" value="1"/>
</dbReference>
<protein>
    <submittedName>
        <fullName evidence="2">Radical SAM-linked protein</fullName>
    </submittedName>
</protein>
<reference evidence="2 3" key="1">
    <citation type="journal article" date="2012" name="Genome Biol. Evol.">
        <title>Genome Sequence of the Mesophilic Thermotogales Bacterium Mesotoga prima MesG1.Ag.4.2 Reveals the Largest Thermotogales Genome To Date.</title>
        <authorList>
            <person name="Zhaxybayeva O."/>
            <person name="Swithers K.S."/>
            <person name="Foght J."/>
            <person name="Green A.G."/>
            <person name="Bruce D."/>
            <person name="Detter C."/>
            <person name="Han S."/>
            <person name="Teshima H."/>
            <person name="Han J."/>
            <person name="Woyke T."/>
            <person name="Pitluck S."/>
            <person name="Nolan M."/>
            <person name="Ivanova N."/>
            <person name="Pati A."/>
            <person name="Land M.L."/>
            <person name="Dlutek M."/>
            <person name="Doolittle W.F."/>
            <person name="Noll K.M."/>
            <person name="Nesbo C.L."/>
        </authorList>
    </citation>
    <scope>NUCLEOTIDE SEQUENCE [LARGE SCALE GENOMIC DNA]</scope>
    <source>
        <strain evidence="3">mesG1.Ag.4.2</strain>
    </source>
</reference>
<dbReference type="STRING" id="660470.Theba_0644"/>
<feature type="domain" description="DUF2344" evidence="1">
    <location>
        <begin position="5"/>
        <end position="162"/>
    </location>
</feature>
<evidence type="ECO:0000259" key="1">
    <source>
        <dbReference type="Pfam" id="PF10105"/>
    </source>
</evidence>
<proteinExistence type="predicted"/>
<dbReference type="RefSeq" id="WP_014730438.1">
    <property type="nucleotide sequence ID" value="NC_017934.1"/>
</dbReference>